<name>A0A4Z0B3U1_9PSED</name>
<feature type="compositionally biased region" description="Polar residues" evidence="1">
    <location>
        <begin position="86"/>
        <end position="95"/>
    </location>
</feature>
<dbReference type="AlphaFoldDB" id="A0A4Z0B3U1"/>
<dbReference type="GO" id="GO:0006355">
    <property type="term" value="P:regulation of DNA-templated transcription"/>
    <property type="evidence" value="ECO:0007669"/>
    <property type="project" value="InterPro"/>
</dbReference>
<evidence type="ECO:0000313" key="2">
    <source>
        <dbReference type="EMBL" id="TFY92994.1"/>
    </source>
</evidence>
<dbReference type="RefSeq" id="WP_135309200.1">
    <property type="nucleotide sequence ID" value="NZ_QUZT01000029.1"/>
</dbReference>
<dbReference type="Pfam" id="PF09048">
    <property type="entry name" value="Cro"/>
    <property type="match status" value="1"/>
</dbReference>
<dbReference type="Proteomes" id="UP000297734">
    <property type="component" value="Unassembled WGS sequence"/>
</dbReference>
<dbReference type="SUPFAM" id="SSF47413">
    <property type="entry name" value="lambda repressor-like DNA-binding domains"/>
    <property type="match status" value="1"/>
</dbReference>
<dbReference type="EMBL" id="QUZT01000029">
    <property type="protein sequence ID" value="TFY92994.1"/>
    <property type="molecule type" value="Genomic_DNA"/>
</dbReference>
<evidence type="ECO:0000313" key="3">
    <source>
        <dbReference type="Proteomes" id="UP000297734"/>
    </source>
</evidence>
<dbReference type="InterPro" id="IPR038202">
    <property type="entry name" value="Cro_sf"/>
</dbReference>
<dbReference type="InterPro" id="IPR000655">
    <property type="entry name" value="Cro-like"/>
</dbReference>
<evidence type="ECO:0000256" key="1">
    <source>
        <dbReference type="SAM" id="MobiDB-lite"/>
    </source>
</evidence>
<proteinExistence type="predicted"/>
<keyword evidence="3" id="KW-1185">Reference proteome</keyword>
<dbReference type="OrthoDB" id="9429495at2"/>
<feature type="region of interest" description="Disordered" evidence="1">
    <location>
        <begin position="53"/>
        <end position="95"/>
    </location>
</feature>
<dbReference type="Gene3D" id="3.30.240.10">
    <property type="entry name" value="CRO Repressor"/>
    <property type="match status" value="1"/>
</dbReference>
<sequence>MHRIPLAEYAAKRHAKTAEKLGMSQGSLSKAIREGRSIFVIVSSDGALSALEEKPFPGQRRQGLPNQHANNNPAGSYSSGLEVPVSPSSTQQDAP</sequence>
<dbReference type="GO" id="GO:0003677">
    <property type="term" value="F:DNA binding"/>
    <property type="evidence" value="ECO:0007669"/>
    <property type="project" value="InterPro"/>
</dbReference>
<reference evidence="2 3" key="1">
    <citation type="journal article" date="2019" name="Syst. Appl. Microbiol.">
        <title>New species of pathogenic Pseudomonas isolated from citrus in Tunisia: Proposal of Pseudomonas kairouanensis sp. nov. and Pseudomonas nabeulensis sp. nov.</title>
        <authorList>
            <person name="Oueslati M."/>
            <person name="Mulet M."/>
            <person name="Gomila M."/>
            <person name="Berge O."/>
            <person name="Hajlaoui M.R."/>
            <person name="Lalucat J."/>
            <person name="Sadfi-Zouaoui N."/>
            <person name="Garcia-Valdes E."/>
        </authorList>
    </citation>
    <scope>NUCLEOTIDE SEQUENCE [LARGE SCALE GENOMIC DNA]</scope>
    <source>
        <strain evidence="2 3">E10B</strain>
    </source>
</reference>
<comment type="caution">
    <text evidence="2">The sequence shown here is derived from an EMBL/GenBank/DDBJ whole genome shotgun (WGS) entry which is preliminary data.</text>
</comment>
<protein>
    <submittedName>
        <fullName evidence="2">Cro/Cl family transcriptional regulator</fullName>
    </submittedName>
</protein>
<organism evidence="2 3">
    <name type="scientific">Pseudomonas nabeulensis</name>
    <dbReference type="NCBI Taxonomy" id="2293833"/>
    <lineage>
        <taxon>Bacteria</taxon>
        <taxon>Pseudomonadati</taxon>
        <taxon>Pseudomonadota</taxon>
        <taxon>Gammaproteobacteria</taxon>
        <taxon>Pseudomonadales</taxon>
        <taxon>Pseudomonadaceae</taxon>
        <taxon>Pseudomonas</taxon>
    </lineage>
</organism>
<dbReference type="InterPro" id="IPR010982">
    <property type="entry name" value="Lambda_DNA-bd_dom_sf"/>
</dbReference>
<feature type="compositionally biased region" description="Polar residues" evidence="1">
    <location>
        <begin position="64"/>
        <end position="79"/>
    </location>
</feature>
<accession>A0A4Z0B3U1</accession>
<gene>
    <name evidence="2" type="ORF">DYL61_16500</name>
</gene>